<dbReference type="Proteomes" id="UP001454036">
    <property type="component" value="Unassembled WGS sequence"/>
</dbReference>
<name>A0AAV3P5F1_LITER</name>
<organism evidence="1 2">
    <name type="scientific">Lithospermum erythrorhizon</name>
    <name type="common">Purple gromwell</name>
    <name type="synonym">Lithospermum officinale var. erythrorhizon</name>
    <dbReference type="NCBI Taxonomy" id="34254"/>
    <lineage>
        <taxon>Eukaryota</taxon>
        <taxon>Viridiplantae</taxon>
        <taxon>Streptophyta</taxon>
        <taxon>Embryophyta</taxon>
        <taxon>Tracheophyta</taxon>
        <taxon>Spermatophyta</taxon>
        <taxon>Magnoliopsida</taxon>
        <taxon>eudicotyledons</taxon>
        <taxon>Gunneridae</taxon>
        <taxon>Pentapetalae</taxon>
        <taxon>asterids</taxon>
        <taxon>lamiids</taxon>
        <taxon>Boraginales</taxon>
        <taxon>Boraginaceae</taxon>
        <taxon>Boraginoideae</taxon>
        <taxon>Lithospermeae</taxon>
        <taxon>Lithospermum</taxon>
    </lineage>
</organism>
<dbReference type="AlphaFoldDB" id="A0AAV3P5F1"/>
<accession>A0AAV3P5F1</accession>
<protein>
    <submittedName>
        <fullName evidence="1">Uncharacterized protein</fullName>
    </submittedName>
</protein>
<evidence type="ECO:0000313" key="2">
    <source>
        <dbReference type="Proteomes" id="UP001454036"/>
    </source>
</evidence>
<dbReference type="EMBL" id="BAABME010000987">
    <property type="protein sequence ID" value="GAA0146814.1"/>
    <property type="molecule type" value="Genomic_DNA"/>
</dbReference>
<reference evidence="1 2" key="1">
    <citation type="submission" date="2024-01" db="EMBL/GenBank/DDBJ databases">
        <title>The complete chloroplast genome sequence of Lithospermum erythrorhizon: insights into the phylogenetic relationship among Boraginaceae species and the maternal lineages of purple gromwells.</title>
        <authorList>
            <person name="Okada T."/>
            <person name="Watanabe K."/>
        </authorList>
    </citation>
    <scope>NUCLEOTIDE SEQUENCE [LARGE SCALE GENOMIC DNA]</scope>
</reference>
<comment type="caution">
    <text evidence="1">The sequence shown here is derived from an EMBL/GenBank/DDBJ whole genome shotgun (WGS) entry which is preliminary data.</text>
</comment>
<keyword evidence="2" id="KW-1185">Reference proteome</keyword>
<evidence type="ECO:0000313" key="1">
    <source>
        <dbReference type="EMBL" id="GAA0146814.1"/>
    </source>
</evidence>
<proteinExistence type="predicted"/>
<sequence length="94" mass="10580">MIDLDVSNIGRKFVCSSSIISASLEWPYRFAQELVHQAMRRDSADHVTVIVVSLTSSYGDNVPVEDVPAEEAVPQRPRFKFSARSKLRSLLEDN</sequence>
<gene>
    <name evidence="1" type="ORF">LIER_06677</name>
</gene>